<keyword evidence="3" id="KW-1133">Transmembrane helix</keyword>
<dbReference type="InterPro" id="IPR036834">
    <property type="entry name" value="Bcl-2-like_sf"/>
</dbReference>
<evidence type="ECO:0000259" key="4">
    <source>
        <dbReference type="SMART" id="SM00337"/>
    </source>
</evidence>
<comment type="similarity">
    <text evidence="1">Belongs to the Bcl-2 family.</text>
</comment>
<gene>
    <name evidence="5" type="primary">LOC100183575</name>
</gene>
<organism evidence="5 6">
    <name type="scientific">Ciona intestinalis</name>
    <name type="common">Transparent sea squirt</name>
    <name type="synonym">Ascidia intestinalis</name>
    <dbReference type="NCBI Taxonomy" id="7719"/>
    <lineage>
        <taxon>Eukaryota</taxon>
        <taxon>Metazoa</taxon>
        <taxon>Chordata</taxon>
        <taxon>Tunicata</taxon>
        <taxon>Ascidiacea</taxon>
        <taxon>Phlebobranchia</taxon>
        <taxon>Cionidae</taxon>
        <taxon>Ciona</taxon>
    </lineage>
</organism>
<dbReference type="GO" id="GO:0008630">
    <property type="term" value="P:intrinsic apoptotic signaling pathway in response to DNA damage"/>
    <property type="evidence" value="ECO:0000318"/>
    <property type="project" value="GO_Central"/>
</dbReference>
<reference evidence="5" key="2">
    <citation type="submission" date="2025-08" db="UniProtKB">
        <authorList>
            <consortium name="Ensembl"/>
        </authorList>
    </citation>
    <scope>IDENTIFICATION</scope>
</reference>
<accession>A0A1W2W9K1</accession>
<dbReference type="GO" id="GO:0097192">
    <property type="term" value="P:extrinsic apoptotic signaling pathway in absence of ligand"/>
    <property type="evidence" value="ECO:0000318"/>
    <property type="project" value="GO_Central"/>
</dbReference>
<dbReference type="InterPro" id="IPR046371">
    <property type="entry name" value="Bcl-2_BH1-3"/>
</dbReference>
<dbReference type="PANTHER" id="PTHR11256:SF62">
    <property type="entry name" value="BCL-2 BCL-2 HOMOLOGY REGION 1-3 DOMAIN-CONTAINING PROTEIN"/>
    <property type="match status" value="1"/>
</dbReference>
<protein>
    <submittedName>
        <fullName evidence="5">Apoptosis regulator Bcl-2</fullName>
    </submittedName>
</protein>
<dbReference type="STRING" id="7719.ENSCINP00000000654"/>
<keyword evidence="3" id="KW-0812">Transmembrane</keyword>
<evidence type="ECO:0000256" key="1">
    <source>
        <dbReference type="ARBA" id="ARBA00009458"/>
    </source>
</evidence>
<feature type="transmembrane region" description="Helical" evidence="3">
    <location>
        <begin position="140"/>
        <end position="158"/>
    </location>
</feature>
<dbReference type="GeneID" id="100183575"/>
<reference evidence="5" key="3">
    <citation type="submission" date="2025-09" db="UniProtKB">
        <authorList>
            <consortium name="Ensembl"/>
        </authorList>
    </citation>
    <scope>IDENTIFICATION</scope>
</reference>
<dbReference type="Gene3D" id="1.10.437.10">
    <property type="entry name" value="Blc2-like"/>
    <property type="match status" value="1"/>
</dbReference>
<dbReference type="CDD" id="cd06845">
    <property type="entry name" value="Bcl-2_like"/>
    <property type="match status" value="1"/>
</dbReference>
<dbReference type="FunCoup" id="F6WDB5">
    <property type="interactions" value="56"/>
</dbReference>
<dbReference type="HOGENOM" id="CLU_1102466_0_0_1"/>
<sequence length="245" mass="27895">MVQQTRRVVEDYVLFRIHETIASESYDSFSSRCKLEDQASRGFPLPQTNPARLNVSIRKIAAEYERRYRETFPDLLEEIKTVNMSTDDVDKTFSRICKDLFQLPLKRNYPDNAMKSQATSNSKIFIQSDILEVEDNHVKWGHVIALLVFAAIVAVRAVELKKHEQVDAIVSWVSKFIDTELTGWLNKQGGWENVIEWSEAGETRLQLQKDTSFDPNNFSSSFRSAISVGVVAACVGLGALIMTRK</sequence>
<dbReference type="AlphaFoldDB" id="F6WDB5"/>
<dbReference type="GO" id="GO:0043065">
    <property type="term" value="P:positive regulation of apoptotic process"/>
    <property type="evidence" value="ECO:0000318"/>
    <property type="project" value="GO_Central"/>
</dbReference>
<dbReference type="OrthoDB" id="6021377at2759"/>
<dbReference type="SUPFAM" id="SSF56854">
    <property type="entry name" value="Bcl-2 inhibitors of programmed cell death"/>
    <property type="match status" value="1"/>
</dbReference>
<dbReference type="Proteomes" id="UP000008144">
    <property type="component" value="Unassembled WGS sequence"/>
</dbReference>
<dbReference type="GO" id="GO:0005741">
    <property type="term" value="C:mitochondrial outer membrane"/>
    <property type="evidence" value="ECO:0000318"/>
    <property type="project" value="GO_Central"/>
</dbReference>
<dbReference type="OMA" id="CKLEDQA"/>
<dbReference type="Pfam" id="PF00452">
    <property type="entry name" value="Bcl-2"/>
    <property type="match status" value="1"/>
</dbReference>
<dbReference type="GeneTree" id="ENSGT01130000278292"/>
<dbReference type="RefSeq" id="XP_002127107.1">
    <property type="nucleotide sequence ID" value="XM_002127071.4"/>
</dbReference>
<keyword evidence="3" id="KW-0472">Membrane</keyword>
<accession>F6WDB5</accession>
<dbReference type="SMART" id="SM00337">
    <property type="entry name" value="BCL"/>
    <property type="match status" value="1"/>
</dbReference>
<dbReference type="Ensembl" id="ENSCINT00000000654.3">
    <property type="protein sequence ID" value="ENSCINP00000000654.3"/>
    <property type="gene ID" value="ENSCING00000000359.3"/>
</dbReference>
<evidence type="ECO:0000313" key="6">
    <source>
        <dbReference type="Proteomes" id="UP000008144"/>
    </source>
</evidence>
<dbReference type="PROSITE" id="PS50062">
    <property type="entry name" value="BCL2_FAMILY"/>
    <property type="match status" value="1"/>
</dbReference>
<keyword evidence="2" id="KW-0053">Apoptosis</keyword>
<dbReference type="GO" id="GO:0015267">
    <property type="term" value="F:channel activity"/>
    <property type="evidence" value="ECO:0000318"/>
    <property type="project" value="GO_Central"/>
</dbReference>
<feature type="domain" description="Bcl-2 Bcl-2 homology region 1-3" evidence="4">
    <location>
        <begin position="57"/>
        <end position="191"/>
    </location>
</feature>
<keyword evidence="6" id="KW-1185">Reference proteome</keyword>
<dbReference type="PANTHER" id="PTHR11256">
    <property type="entry name" value="BCL-2 RELATED"/>
    <property type="match status" value="1"/>
</dbReference>
<dbReference type="InterPro" id="IPR002475">
    <property type="entry name" value="Bcl2-like"/>
</dbReference>
<dbReference type="KEGG" id="cin:100183575"/>
<dbReference type="InParanoid" id="F6WDB5"/>
<feature type="transmembrane region" description="Helical" evidence="3">
    <location>
        <begin position="222"/>
        <end position="242"/>
    </location>
</feature>
<name>F6WDB5_CIOIN</name>
<evidence type="ECO:0000313" key="5">
    <source>
        <dbReference type="Ensembl" id="ENSCINP00000000654.3"/>
    </source>
</evidence>
<dbReference type="GO" id="GO:0001836">
    <property type="term" value="P:release of cytochrome c from mitochondria"/>
    <property type="evidence" value="ECO:0000318"/>
    <property type="project" value="GO_Central"/>
</dbReference>
<reference evidence="6" key="1">
    <citation type="journal article" date="2002" name="Science">
        <title>The draft genome of Ciona intestinalis: insights into chordate and vertebrate origins.</title>
        <authorList>
            <person name="Dehal P."/>
            <person name="Satou Y."/>
            <person name="Campbell R.K."/>
            <person name="Chapman J."/>
            <person name="Degnan B."/>
            <person name="De Tomaso A."/>
            <person name="Davidson B."/>
            <person name="Di Gregorio A."/>
            <person name="Gelpke M."/>
            <person name="Goodstein D.M."/>
            <person name="Harafuji N."/>
            <person name="Hastings K.E."/>
            <person name="Ho I."/>
            <person name="Hotta K."/>
            <person name="Huang W."/>
            <person name="Kawashima T."/>
            <person name="Lemaire P."/>
            <person name="Martinez D."/>
            <person name="Meinertzhagen I.A."/>
            <person name="Necula S."/>
            <person name="Nonaka M."/>
            <person name="Putnam N."/>
            <person name="Rash S."/>
            <person name="Saiga H."/>
            <person name="Satake M."/>
            <person name="Terry A."/>
            <person name="Yamada L."/>
            <person name="Wang H.G."/>
            <person name="Awazu S."/>
            <person name="Azumi K."/>
            <person name="Boore J."/>
            <person name="Branno M."/>
            <person name="Chin-Bow S."/>
            <person name="DeSantis R."/>
            <person name="Doyle S."/>
            <person name="Francino P."/>
            <person name="Keys D.N."/>
            <person name="Haga S."/>
            <person name="Hayashi H."/>
            <person name="Hino K."/>
            <person name="Imai K.S."/>
            <person name="Inaba K."/>
            <person name="Kano S."/>
            <person name="Kobayashi K."/>
            <person name="Kobayashi M."/>
            <person name="Lee B.I."/>
            <person name="Makabe K.W."/>
            <person name="Manohar C."/>
            <person name="Matassi G."/>
            <person name="Medina M."/>
            <person name="Mochizuki Y."/>
            <person name="Mount S."/>
            <person name="Morishita T."/>
            <person name="Miura S."/>
            <person name="Nakayama A."/>
            <person name="Nishizaka S."/>
            <person name="Nomoto H."/>
            <person name="Ohta F."/>
            <person name="Oishi K."/>
            <person name="Rigoutsos I."/>
            <person name="Sano M."/>
            <person name="Sasaki A."/>
            <person name="Sasakura Y."/>
            <person name="Shoguchi E."/>
            <person name="Shin-i T."/>
            <person name="Spagnuolo A."/>
            <person name="Stainier D."/>
            <person name="Suzuki M.M."/>
            <person name="Tassy O."/>
            <person name="Takatori N."/>
            <person name="Tokuoka M."/>
            <person name="Yagi K."/>
            <person name="Yoshizaki F."/>
            <person name="Wada S."/>
            <person name="Zhang C."/>
            <person name="Hyatt P.D."/>
            <person name="Larimer F."/>
            <person name="Detter C."/>
            <person name="Doggett N."/>
            <person name="Glavina T."/>
            <person name="Hawkins T."/>
            <person name="Richardson P."/>
            <person name="Lucas S."/>
            <person name="Kohara Y."/>
            <person name="Levine M."/>
            <person name="Satoh N."/>
            <person name="Rokhsar D.S."/>
        </authorList>
    </citation>
    <scope>NUCLEOTIDE SEQUENCE [LARGE SCALE GENOMIC DNA]</scope>
</reference>
<dbReference type="FunFam" id="1.10.437.10:FF:000037">
    <property type="entry name" value="apoptosis regulator Bcl-2"/>
    <property type="match status" value="1"/>
</dbReference>
<evidence type="ECO:0000256" key="2">
    <source>
        <dbReference type="ARBA" id="ARBA00022703"/>
    </source>
</evidence>
<evidence type="ECO:0000256" key="3">
    <source>
        <dbReference type="SAM" id="Phobius"/>
    </source>
</evidence>
<dbReference type="InterPro" id="IPR026298">
    <property type="entry name" value="Bcl-2_fam"/>
</dbReference>
<proteinExistence type="inferred from homology"/>